<reference evidence="1 2" key="1">
    <citation type="submission" date="2015-01" db="EMBL/GenBank/DDBJ databases">
        <title>Evolution of Trichinella species and genotypes.</title>
        <authorList>
            <person name="Korhonen P.K."/>
            <person name="Edoardo P."/>
            <person name="Giuseppe L.R."/>
            <person name="Gasser R.B."/>
        </authorList>
    </citation>
    <scope>NUCLEOTIDE SEQUENCE [LARGE SCALE GENOMIC DNA]</scope>
    <source>
        <strain evidence="1">ISS417</strain>
    </source>
</reference>
<protein>
    <submittedName>
        <fullName evidence="1">Uncharacterized protein</fullName>
    </submittedName>
</protein>
<dbReference type="EMBL" id="JYDJ01000011">
    <property type="protein sequence ID" value="KRX49942.1"/>
    <property type="molecule type" value="Genomic_DNA"/>
</dbReference>
<dbReference type="Proteomes" id="UP000055048">
    <property type="component" value="Unassembled WGS sequence"/>
</dbReference>
<evidence type="ECO:0000313" key="1">
    <source>
        <dbReference type="EMBL" id="KRX49942.1"/>
    </source>
</evidence>
<keyword evidence="2" id="KW-1185">Reference proteome</keyword>
<dbReference type="AlphaFoldDB" id="A0A0V0UEY6"/>
<name>A0A0V0UEY6_9BILA</name>
<gene>
    <name evidence="1" type="ORF">T05_477</name>
</gene>
<comment type="caution">
    <text evidence="1">The sequence shown here is derived from an EMBL/GenBank/DDBJ whole genome shotgun (WGS) entry which is preliminary data.</text>
</comment>
<evidence type="ECO:0000313" key="2">
    <source>
        <dbReference type="Proteomes" id="UP000055048"/>
    </source>
</evidence>
<sequence>MCTYPSSTVSVTAYAFLVMQYEVTLTFTNCNKGKHMRRSSYLKIVSKIVFPTFNRKNYLAQDVQLPVIKVQN</sequence>
<accession>A0A0V0UEY6</accession>
<organism evidence="1 2">
    <name type="scientific">Trichinella murrelli</name>
    <dbReference type="NCBI Taxonomy" id="144512"/>
    <lineage>
        <taxon>Eukaryota</taxon>
        <taxon>Metazoa</taxon>
        <taxon>Ecdysozoa</taxon>
        <taxon>Nematoda</taxon>
        <taxon>Enoplea</taxon>
        <taxon>Dorylaimia</taxon>
        <taxon>Trichinellida</taxon>
        <taxon>Trichinellidae</taxon>
        <taxon>Trichinella</taxon>
    </lineage>
</organism>
<proteinExistence type="predicted"/>